<dbReference type="Gene3D" id="3.10.129.10">
    <property type="entry name" value="Hotdog Thioesterase"/>
    <property type="match status" value="1"/>
</dbReference>
<dbReference type="RefSeq" id="WP_169558887.1">
    <property type="nucleotide sequence ID" value="NZ_BSNF01000001.1"/>
</dbReference>
<evidence type="ECO:0000313" key="2">
    <source>
        <dbReference type="Proteomes" id="UP001161409"/>
    </source>
</evidence>
<comment type="caution">
    <text evidence="1">The sequence shown here is derived from an EMBL/GenBank/DDBJ whole genome shotgun (WGS) entry which is preliminary data.</text>
</comment>
<gene>
    <name evidence="1" type="ORF">GCM10007924_00640</name>
</gene>
<dbReference type="Pfam" id="PF13279">
    <property type="entry name" value="4HBT_2"/>
    <property type="match status" value="1"/>
</dbReference>
<proteinExistence type="predicted"/>
<dbReference type="InterPro" id="IPR029069">
    <property type="entry name" value="HotDog_dom_sf"/>
</dbReference>
<keyword evidence="2" id="KW-1185">Reference proteome</keyword>
<sequence length="139" mass="15709">MSQFLTHQKVMFQHCDPAGIVFYPRYFEMINATVETWFDEGLQAPFSRIHMEQGHAVPTVDIHTRFSAPSRLGDLLEMTLDVVKIGTSSMTLTVTARSGLEERFSADLTLVHIAQQDGKPRPWPVAIRQNATSFMKGEL</sequence>
<organism evidence="1 2">
    <name type="scientific">Sneathiella chinensis</name>
    <dbReference type="NCBI Taxonomy" id="349750"/>
    <lineage>
        <taxon>Bacteria</taxon>
        <taxon>Pseudomonadati</taxon>
        <taxon>Pseudomonadota</taxon>
        <taxon>Alphaproteobacteria</taxon>
        <taxon>Sneathiellales</taxon>
        <taxon>Sneathiellaceae</taxon>
        <taxon>Sneathiella</taxon>
    </lineage>
</organism>
<reference evidence="1" key="1">
    <citation type="journal article" date="2014" name="Int. J. Syst. Evol. Microbiol.">
        <title>Complete genome of a new Firmicutes species belonging to the dominant human colonic microbiota ('Ruminococcus bicirculans') reveals two chromosomes and a selective capacity to utilize plant glucans.</title>
        <authorList>
            <consortium name="NISC Comparative Sequencing Program"/>
            <person name="Wegmann U."/>
            <person name="Louis P."/>
            <person name="Goesmann A."/>
            <person name="Henrissat B."/>
            <person name="Duncan S.H."/>
            <person name="Flint H.J."/>
        </authorList>
    </citation>
    <scope>NUCLEOTIDE SEQUENCE</scope>
    <source>
        <strain evidence="1">NBRC 103408</strain>
    </source>
</reference>
<protein>
    <submittedName>
        <fullName evidence="1">4-hydroxybenzoyl-CoA thioesterase</fullName>
    </submittedName>
</protein>
<dbReference type="SUPFAM" id="SSF54637">
    <property type="entry name" value="Thioesterase/thiol ester dehydrase-isomerase"/>
    <property type="match status" value="1"/>
</dbReference>
<evidence type="ECO:0000313" key="1">
    <source>
        <dbReference type="EMBL" id="GLQ04843.1"/>
    </source>
</evidence>
<dbReference type="CDD" id="cd00586">
    <property type="entry name" value="4HBT"/>
    <property type="match status" value="1"/>
</dbReference>
<dbReference type="EMBL" id="BSNF01000001">
    <property type="protein sequence ID" value="GLQ04843.1"/>
    <property type="molecule type" value="Genomic_DNA"/>
</dbReference>
<accession>A0ABQ5TZC8</accession>
<name>A0ABQ5TZC8_9PROT</name>
<dbReference type="Proteomes" id="UP001161409">
    <property type="component" value="Unassembled WGS sequence"/>
</dbReference>
<reference evidence="1" key="2">
    <citation type="submission" date="2023-01" db="EMBL/GenBank/DDBJ databases">
        <title>Draft genome sequence of Sneathiella chinensis strain NBRC 103408.</title>
        <authorList>
            <person name="Sun Q."/>
            <person name="Mori K."/>
        </authorList>
    </citation>
    <scope>NUCLEOTIDE SEQUENCE</scope>
    <source>
        <strain evidence="1">NBRC 103408</strain>
    </source>
</reference>